<protein>
    <submittedName>
        <fullName evidence="2">Protein involved in gliding motility GldN</fullName>
    </submittedName>
</protein>
<keyword evidence="3" id="KW-1185">Reference proteome</keyword>
<evidence type="ECO:0000313" key="2">
    <source>
        <dbReference type="EMBL" id="SMO62296.1"/>
    </source>
</evidence>
<dbReference type="OrthoDB" id="1141916at2"/>
<dbReference type="AlphaFoldDB" id="A0A521CS99"/>
<evidence type="ECO:0000313" key="3">
    <source>
        <dbReference type="Proteomes" id="UP000319040"/>
    </source>
</evidence>
<gene>
    <name evidence="2" type="ORF">SAMN06265379_103424</name>
</gene>
<dbReference type="NCBIfam" id="TIGR03523">
    <property type="entry name" value="GldN"/>
    <property type="match status" value="1"/>
</dbReference>
<feature type="signal peptide" evidence="1">
    <location>
        <begin position="1"/>
        <end position="22"/>
    </location>
</feature>
<name>A0A521CS99_SACCC</name>
<proteinExistence type="predicted"/>
<dbReference type="RefSeq" id="WP_142533106.1">
    <property type="nucleotide sequence ID" value="NZ_FXTB01000003.1"/>
</dbReference>
<keyword evidence="1" id="KW-0732">Signal</keyword>
<dbReference type="InterPro" id="IPR019847">
    <property type="entry name" value="Gliding_motility_assoc_GldN"/>
</dbReference>
<dbReference type="Proteomes" id="UP000319040">
    <property type="component" value="Unassembled WGS sequence"/>
</dbReference>
<feature type="chain" id="PRO_5021779144" evidence="1">
    <location>
        <begin position="23"/>
        <end position="283"/>
    </location>
</feature>
<reference evidence="2 3" key="1">
    <citation type="submission" date="2017-05" db="EMBL/GenBank/DDBJ databases">
        <authorList>
            <person name="Varghese N."/>
            <person name="Submissions S."/>
        </authorList>
    </citation>
    <scope>NUCLEOTIDE SEQUENCE [LARGE SCALE GENOMIC DNA]</scope>
    <source>
        <strain evidence="2 3">DSM 27040</strain>
    </source>
</reference>
<dbReference type="EMBL" id="FXTB01000003">
    <property type="protein sequence ID" value="SMO62296.1"/>
    <property type="molecule type" value="Genomic_DNA"/>
</dbReference>
<dbReference type="Pfam" id="PF19841">
    <property type="entry name" value="GldN"/>
    <property type="match status" value="1"/>
</dbReference>
<evidence type="ECO:0000256" key="1">
    <source>
        <dbReference type="SAM" id="SignalP"/>
    </source>
</evidence>
<organism evidence="2 3">
    <name type="scientific">Saccharicrinis carchari</name>
    <dbReference type="NCBI Taxonomy" id="1168039"/>
    <lineage>
        <taxon>Bacteria</taxon>
        <taxon>Pseudomonadati</taxon>
        <taxon>Bacteroidota</taxon>
        <taxon>Bacteroidia</taxon>
        <taxon>Marinilabiliales</taxon>
        <taxon>Marinilabiliaceae</taxon>
        <taxon>Saccharicrinis</taxon>
    </lineage>
</organism>
<accession>A0A521CS99</accession>
<sequence length="283" mass="33404">MKKLFFLIIMLVAMVGTTTVKAQNVLDGIYPKEHVLNRKPIPYPHVREADVMWAKKVWRVIDLREKINLPLYYPINTMDGRYSLIQLLIHGIQYEGLTAYSTKNDDEFKVEMSYDQVLYEMGAVGDTLQVKQEDGTFAEQIVTGELRPEEVKQILVKEVWFFDRNYSRLDVRIIGLCPIREYSKSSGEGGSEEVARKQTFWVYFPQARDLFARNEVFNPRNDAQRRTFDDIFMKRYFGSYITRESNVYNNRGIDKYAVGMEAMLESERIKTEIFNFEHDMWEF</sequence>